<dbReference type="OrthoDB" id="2963168at2759"/>
<organism evidence="1 2">
    <name type="scientific">Hydnum rufescens UP504</name>
    <dbReference type="NCBI Taxonomy" id="1448309"/>
    <lineage>
        <taxon>Eukaryota</taxon>
        <taxon>Fungi</taxon>
        <taxon>Dikarya</taxon>
        <taxon>Basidiomycota</taxon>
        <taxon>Agaricomycotina</taxon>
        <taxon>Agaricomycetes</taxon>
        <taxon>Cantharellales</taxon>
        <taxon>Hydnaceae</taxon>
        <taxon>Hydnum</taxon>
    </lineage>
</organism>
<name>A0A9P6DXW0_9AGAM</name>
<reference evidence="1" key="1">
    <citation type="journal article" date="2020" name="Nat. Commun.">
        <title>Large-scale genome sequencing of mycorrhizal fungi provides insights into the early evolution of symbiotic traits.</title>
        <authorList>
            <person name="Miyauchi S."/>
            <person name="Kiss E."/>
            <person name="Kuo A."/>
            <person name="Drula E."/>
            <person name="Kohler A."/>
            <person name="Sanchez-Garcia M."/>
            <person name="Morin E."/>
            <person name="Andreopoulos B."/>
            <person name="Barry K.W."/>
            <person name="Bonito G."/>
            <person name="Buee M."/>
            <person name="Carver A."/>
            <person name="Chen C."/>
            <person name="Cichocki N."/>
            <person name="Clum A."/>
            <person name="Culley D."/>
            <person name="Crous P.W."/>
            <person name="Fauchery L."/>
            <person name="Girlanda M."/>
            <person name="Hayes R.D."/>
            <person name="Keri Z."/>
            <person name="LaButti K."/>
            <person name="Lipzen A."/>
            <person name="Lombard V."/>
            <person name="Magnuson J."/>
            <person name="Maillard F."/>
            <person name="Murat C."/>
            <person name="Nolan M."/>
            <person name="Ohm R.A."/>
            <person name="Pangilinan J."/>
            <person name="Pereira M.F."/>
            <person name="Perotto S."/>
            <person name="Peter M."/>
            <person name="Pfister S."/>
            <person name="Riley R."/>
            <person name="Sitrit Y."/>
            <person name="Stielow J.B."/>
            <person name="Szollosi G."/>
            <person name="Zifcakova L."/>
            <person name="Stursova M."/>
            <person name="Spatafora J.W."/>
            <person name="Tedersoo L."/>
            <person name="Vaario L.M."/>
            <person name="Yamada A."/>
            <person name="Yan M."/>
            <person name="Wang P."/>
            <person name="Xu J."/>
            <person name="Bruns T."/>
            <person name="Baldrian P."/>
            <person name="Vilgalys R."/>
            <person name="Dunand C."/>
            <person name="Henrissat B."/>
            <person name="Grigoriev I.V."/>
            <person name="Hibbett D."/>
            <person name="Nagy L.G."/>
            <person name="Martin F.M."/>
        </authorList>
    </citation>
    <scope>NUCLEOTIDE SEQUENCE</scope>
    <source>
        <strain evidence="1">UP504</strain>
    </source>
</reference>
<dbReference type="Proteomes" id="UP000886523">
    <property type="component" value="Unassembled WGS sequence"/>
</dbReference>
<accession>A0A9P6DXW0</accession>
<gene>
    <name evidence="1" type="ORF">BS47DRAFT_882694</name>
</gene>
<evidence type="ECO:0000313" key="1">
    <source>
        <dbReference type="EMBL" id="KAF9514270.1"/>
    </source>
</evidence>
<dbReference type="AlphaFoldDB" id="A0A9P6DXW0"/>
<comment type="caution">
    <text evidence="1">The sequence shown here is derived from an EMBL/GenBank/DDBJ whole genome shotgun (WGS) entry which is preliminary data.</text>
</comment>
<sequence length="75" mass="8695">MHYVLWKDLDLKPGQSFVVCNAGRGNLRWASSGAGCGLHFLDIYFGTYLEEWHGIRTIRLSEKNPTHYMHTFTYS</sequence>
<evidence type="ECO:0000313" key="2">
    <source>
        <dbReference type="Proteomes" id="UP000886523"/>
    </source>
</evidence>
<dbReference type="EMBL" id="MU128962">
    <property type="protein sequence ID" value="KAF9514270.1"/>
    <property type="molecule type" value="Genomic_DNA"/>
</dbReference>
<proteinExistence type="predicted"/>
<keyword evidence="2" id="KW-1185">Reference proteome</keyword>
<protein>
    <submittedName>
        <fullName evidence="1">Uncharacterized protein</fullName>
    </submittedName>
</protein>